<dbReference type="OrthoDB" id="2528955at2759"/>
<dbReference type="AlphaFoldDB" id="A0A061ANI0"/>
<accession>A0A061ANI0</accession>
<sequence>MAEDARKWAVEGLCDARSLPEALTERRFPLLLHHLEKLEQHRNWLLDTAEYVLREDEQMRLSERDAHWLEEVIRQKNRDEGDIRFCAIDLSWRRLCIETCILAGDLEDARIALKAYFTSDTSDRRKIYNLQPDGLQHLLVFANAYDAYIAKAAAAQEKGKRAPRWPFKGLPNDGKIDAELLVKMSKDWALCVWRQLRRMKKLLHQARPYLMRPEVQQFVPASTSQSHSQDSLPTPGPSSDAFGAASTSARQAEDRGSPRKRRRTESSDGKETRLQEGEEAVEVMHVEVVVEAEETAVEMDDATDVGIEADQTPEPPAIAVDAGSSPVRATPPPVVSAEQHPPPVSPRRSPRLSPSLQPTPERRAASPAPSPRRSPRPRARSPTSLTAPSAFLAPPSPNDDAESLPESQLPPEKPFPTDIFSLLAKGAAEQDQKLRSSRRMSEPAPPAEPTPPPEQTAPSEPQPAVAEEEADAPPAREPVQPSHPAPPPATPLGPSASTILMPPPPATTKSKGSTQSPAPNVSTTAPALASSQDSVEPSSAEPSTLPSDISAVADLSGESQNQSQSQPHATDDPPPGQPATERSGNVPPLAGFTASTSASPADVSMDAPTPAQGAKQLVPDTPESSAPPAKAVVAETVEAAVSVTLVSQSTQSTSSGSGTSNHVSDSQSLAGEPSGSKSVAIVSSLETASSSQPNPFTQPILPTRPFTRGTSVQPIVNVLATPAQTAATGTGSISSQQSSFGSDTSGLTYLSHTEMERIQEEALAAQRAKDAEAEKRRKRAEREAAEEARRQAEREMLESQQDEASQGILGTDEDDDMSATASPANVSVERVEADVDRMDVDEMDDEMPLSQAPVTQAFPSTQADLGDGTTPEDGSPVKGRPRRRSFIEVESEAENNDAPDVDDEAGGFLEFVNLDGNE</sequence>
<feature type="compositionally biased region" description="Basic and acidic residues" evidence="1">
    <location>
        <begin position="767"/>
        <end position="797"/>
    </location>
</feature>
<feature type="region of interest" description="Disordered" evidence="1">
    <location>
        <begin position="646"/>
        <end position="708"/>
    </location>
</feature>
<evidence type="ECO:0000313" key="2">
    <source>
        <dbReference type="EMBL" id="CDR39162.1"/>
    </source>
</evidence>
<feature type="compositionally biased region" description="Low complexity" evidence="1">
    <location>
        <begin position="646"/>
        <end position="666"/>
    </location>
</feature>
<gene>
    <name evidence="2" type="ORF">RHTO0S_04e02410g</name>
</gene>
<feature type="compositionally biased region" description="Polar residues" evidence="1">
    <location>
        <begin position="852"/>
        <end position="863"/>
    </location>
</feature>
<feature type="region of interest" description="Disordered" evidence="1">
    <location>
        <begin position="220"/>
        <end position="284"/>
    </location>
</feature>
<feature type="compositionally biased region" description="Pro residues" evidence="1">
    <location>
        <begin position="481"/>
        <end position="491"/>
    </location>
</feature>
<feature type="compositionally biased region" description="Basic and acidic residues" evidence="1">
    <location>
        <begin position="829"/>
        <end position="840"/>
    </location>
</feature>
<feature type="compositionally biased region" description="Polar residues" evidence="1">
    <location>
        <begin position="507"/>
        <end position="547"/>
    </location>
</feature>
<protein>
    <submittedName>
        <fullName evidence="2">RHTO0S04e02410g1_1</fullName>
    </submittedName>
</protein>
<organism evidence="2">
    <name type="scientific">Rhodotorula toruloides</name>
    <name type="common">Yeast</name>
    <name type="synonym">Rhodosporidium toruloides</name>
    <dbReference type="NCBI Taxonomy" id="5286"/>
    <lineage>
        <taxon>Eukaryota</taxon>
        <taxon>Fungi</taxon>
        <taxon>Dikarya</taxon>
        <taxon>Basidiomycota</taxon>
        <taxon>Pucciniomycotina</taxon>
        <taxon>Microbotryomycetes</taxon>
        <taxon>Sporidiobolales</taxon>
        <taxon>Sporidiobolaceae</taxon>
        <taxon>Rhodotorula</taxon>
    </lineage>
</organism>
<feature type="compositionally biased region" description="Pro residues" evidence="1">
    <location>
        <begin position="443"/>
        <end position="455"/>
    </location>
</feature>
<feature type="compositionally biased region" description="Pro residues" evidence="1">
    <location>
        <begin position="329"/>
        <end position="345"/>
    </location>
</feature>
<feature type="compositionally biased region" description="Polar residues" evidence="1">
    <location>
        <begin position="220"/>
        <end position="232"/>
    </location>
</feature>
<feature type="region of interest" description="Disordered" evidence="1">
    <location>
        <begin position="762"/>
        <end position="905"/>
    </location>
</feature>
<feature type="compositionally biased region" description="Polar residues" evidence="1">
    <location>
        <begin position="557"/>
        <end position="568"/>
    </location>
</feature>
<feature type="compositionally biased region" description="Acidic residues" evidence="1">
    <location>
        <begin position="889"/>
        <end position="905"/>
    </location>
</feature>
<dbReference type="EMBL" id="LK052939">
    <property type="protein sequence ID" value="CDR39162.1"/>
    <property type="molecule type" value="Genomic_DNA"/>
</dbReference>
<feature type="compositionally biased region" description="Basic and acidic residues" evidence="1">
    <location>
        <begin position="264"/>
        <end position="276"/>
    </location>
</feature>
<proteinExistence type="predicted"/>
<evidence type="ECO:0000256" key="1">
    <source>
        <dbReference type="SAM" id="MobiDB-lite"/>
    </source>
</evidence>
<name>A0A061ANI0_RHOTO</name>
<feature type="compositionally biased region" description="Low complexity" evidence="1">
    <location>
        <begin position="456"/>
        <end position="465"/>
    </location>
</feature>
<feature type="compositionally biased region" description="Polar residues" evidence="1">
    <location>
        <begin position="684"/>
        <end position="697"/>
    </location>
</feature>
<feature type="region of interest" description="Disordered" evidence="1">
    <location>
        <begin position="724"/>
        <end position="747"/>
    </location>
</feature>
<reference evidence="2" key="1">
    <citation type="journal article" date="2014" name="Genome Announc.">
        <title>Draft genome sequence of Rhodosporidium toruloides CECT1137, an oleaginous yeast of biotechnological interest.</title>
        <authorList>
            <person name="Morin N."/>
            <person name="Calcas X."/>
            <person name="Devillers H."/>
            <person name="Durrens P."/>
            <person name="Sherman D.J."/>
            <person name="Nicaud J.-M."/>
            <person name="Neuveglise C."/>
        </authorList>
    </citation>
    <scope>NUCLEOTIDE SEQUENCE</scope>
    <source>
        <strain evidence="2">CECT1137</strain>
    </source>
</reference>
<feature type="region of interest" description="Disordered" evidence="1">
    <location>
        <begin position="307"/>
        <end position="631"/>
    </location>
</feature>
<feature type="compositionally biased region" description="Low complexity" evidence="1">
    <location>
        <begin position="724"/>
        <end position="746"/>
    </location>
</feature>